<reference evidence="2" key="1">
    <citation type="submission" date="2022-12" db="EMBL/GenBank/DDBJ databases">
        <title>Clostridium sp. nov., isolated from industrial wastewater.</title>
        <authorList>
            <person name="Jiayan W."/>
        </authorList>
    </citation>
    <scope>NUCLEOTIDE SEQUENCE</scope>
    <source>
        <strain evidence="2">ZC22-4</strain>
    </source>
</reference>
<comment type="caution">
    <text evidence="2">The sequence shown here is derived from an EMBL/GenBank/DDBJ whole genome shotgun (WGS) entry which is preliminary data.</text>
</comment>
<keyword evidence="3" id="KW-1185">Reference proteome</keyword>
<evidence type="ECO:0000313" key="2">
    <source>
        <dbReference type="EMBL" id="MCY6958289.1"/>
    </source>
</evidence>
<organism evidence="2 3">
    <name type="scientific">Clostridium brassicae</name>
    <dbReference type="NCBI Taxonomy" id="2999072"/>
    <lineage>
        <taxon>Bacteria</taxon>
        <taxon>Bacillati</taxon>
        <taxon>Bacillota</taxon>
        <taxon>Clostridia</taxon>
        <taxon>Eubacteriales</taxon>
        <taxon>Clostridiaceae</taxon>
        <taxon>Clostridium</taxon>
    </lineage>
</organism>
<sequence length="184" mass="21733">MAWKENLSQEEYDADIETATNTAKEGLFTQEQLDTEIGKTKDLFKEYISKEDFEKAKGEYETTIKDLEQYKPKDKSETEIELEKIKAENKIYKAKEILQNESLPSQLMDIDFEKLHSENEEDRKQVVESLKELFADEKFNNSFKPTGHKKNDGEMTKEQFENMSYKERMNLFKTNPNLFNTLNN</sequence>
<keyword evidence="1" id="KW-0175">Coiled coil</keyword>
<name>A0ABT4D7L5_9CLOT</name>
<dbReference type="RefSeq" id="WP_268060703.1">
    <property type="nucleotide sequence ID" value="NZ_JAPQFJ010000005.1"/>
</dbReference>
<accession>A0ABT4D7L5</accession>
<gene>
    <name evidence="2" type="ORF">OW729_06695</name>
</gene>
<dbReference type="Proteomes" id="UP001144612">
    <property type="component" value="Unassembled WGS sequence"/>
</dbReference>
<evidence type="ECO:0008006" key="4">
    <source>
        <dbReference type="Google" id="ProtNLM"/>
    </source>
</evidence>
<protein>
    <recommendedName>
        <fullName evidence="4">DUF4355 domain-containing protein</fullName>
    </recommendedName>
</protein>
<dbReference type="EMBL" id="JAPQFJ010000005">
    <property type="protein sequence ID" value="MCY6958289.1"/>
    <property type="molecule type" value="Genomic_DNA"/>
</dbReference>
<proteinExistence type="predicted"/>
<evidence type="ECO:0000256" key="1">
    <source>
        <dbReference type="SAM" id="Coils"/>
    </source>
</evidence>
<evidence type="ECO:0000313" key="3">
    <source>
        <dbReference type="Proteomes" id="UP001144612"/>
    </source>
</evidence>
<feature type="coiled-coil region" evidence="1">
    <location>
        <begin position="50"/>
        <end position="95"/>
    </location>
</feature>